<dbReference type="Proteomes" id="UP000793456">
    <property type="component" value="Chromosome IX"/>
</dbReference>
<keyword evidence="2" id="KW-1185">Reference proteome</keyword>
<protein>
    <submittedName>
        <fullName evidence="1">Uncharacterized protein</fullName>
    </submittedName>
</protein>
<sequence length="78" mass="8745">SGRSRLVPGQFQASGRIGKFKKGKKTFLPGNFKVQLRDRDENDVILLSSSTRASSAYWDCLQLRVMQLGWRALGCSLL</sequence>
<organism evidence="1 2">
    <name type="scientific">Larimichthys crocea</name>
    <name type="common">Large yellow croaker</name>
    <name type="synonym">Pseudosciaena crocea</name>
    <dbReference type="NCBI Taxonomy" id="215358"/>
    <lineage>
        <taxon>Eukaryota</taxon>
        <taxon>Metazoa</taxon>
        <taxon>Chordata</taxon>
        <taxon>Craniata</taxon>
        <taxon>Vertebrata</taxon>
        <taxon>Euteleostomi</taxon>
        <taxon>Actinopterygii</taxon>
        <taxon>Neopterygii</taxon>
        <taxon>Teleostei</taxon>
        <taxon>Neoteleostei</taxon>
        <taxon>Acanthomorphata</taxon>
        <taxon>Eupercaria</taxon>
        <taxon>Sciaenidae</taxon>
        <taxon>Larimichthys</taxon>
    </lineage>
</organism>
<evidence type="ECO:0000313" key="1">
    <source>
        <dbReference type="EMBL" id="TMS15560.1"/>
    </source>
</evidence>
<reference evidence="1" key="1">
    <citation type="submission" date="2018-11" db="EMBL/GenBank/DDBJ databases">
        <title>The sequence and de novo assembly of Larimichthys crocea genome using PacBio and Hi-C technologies.</title>
        <authorList>
            <person name="Xu P."/>
            <person name="Chen B."/>
            <person name="Zhou Z."/>
            <person name="Ke Q."/>
            <person name="Wu Y."/>
            <person name="Bai H."/>
            <person name="Pu F."/>
        </authorList>
    </citation>
    <scope>NUCLEOTIDE SEQUENCE</scope>
    <source>
        <tissue evidence="1">Muscle</tissue>
    </source>
</reference>
<dbReference type="EMBL" id="CM011682">
    <property type="protein sequence ID" value="TMS15560.1"/>
    <property type="molecule type" value="Genomic_DNA"/>
</dbReference>
<proteinExistence type="predicted"/>
<feature type="non-terminal residue" evidence="1">
    <location>
        <position position="1"/>
    </location>
</feature>
<name>A0ACD3R827_LARCR</name>
<gene>
    <name evidence="1" type="ORF">E3U43_022022</name>
</gene>
<accession>A0ACD3R827</accession>
<feature type="non-terminal residue" evidence="1">
    <location>
        <position position="78"/>
    </location>
</feature>
<evidence type="ECO:0000313" key="2">
    <source>
        <dbReference type="Proteomes" id="UP000793456"/>
    </source>
</evidence>
<comment type="caution">
    <text evidence="1">The sequence shown here is derived from an EMBL/GenBank/DDBJ whole genome shotgun (WGS) entry which is preliminary data.</text>
</comment>